<dbReference type="EMBL" id="BLAY01000039">
    <property type="protein sequence ID" value="GET38125.1"/>
    <property type="molecule type" value="Genomic_DNA"/>
</dbReference>
<keyword evidence="3" id="KW-1185">Reference proteome</keyword>
<comment type="caution">
    <text evidence="2">The sequence shown here is derived from an EMBL/GenBank/DDBJ whole genome shotgun (WGS) entry which is preliminary data.</text>
</comment>
<evidence type="ECO:0000259" key="1">
    <source>
        <dbReference type="Pfam" id="PF18480"/>
    </source>
</evidence>
<evidence type="ECO:0000313" key="2">
    <source>
        <dbReference type="EMBL" id="GET38125.1"/>
    </source>
</evidence>
<dbReference type="InterPro" id="IPR041049">
    <property type="entry name" value="DUF5615"/>
</dbReference>
<dbReference type="Proteomes" id="UP001050975">
    <property type="component" value="Unassembled WGS sequence"/>
</dbReference>
<proteinExistence type="predicted"/>
<organism evidence="2 3">
    <name type="scientific">Microseira wollei NIES-4236</name>
    <dbReference type="NCBI Taxonomy" id="2530354"/>
    <lineage>
        <taxon>Bacteria</taxon>
        <taxon>Bacillati</taxon>
        <taxon>Cyanobacteriota</taxon>
        <taxon>Cyanophyceae</taxon>
        <taxon>Oscillatoriophycideae</taxon>
        <taxon>Aerosakkonematales</taxon>
        <taxon>Aerosakkonemataceae</taxon>
        <taxon>Microseira</taxon>
    </lineage>
</organism>
<evidence type="ECO:0000313" key="3">
    <source>
        <dbReference type="Proteomes" id="UP001050975"/>
    </source>
</evidence>
<feature type="domain" description="DUF5615" evidence="1">
    <location>
        <begin position="1"/>
        <end position="109"/>
    </location>
</feature>
<dbReference type="AlphaFoldDB" id="A0AAV3XDF4"/>
<accession>A0AAV3XDF4</accession>
<dbReference type="Pfam" id="PF18480">
    <property type="entry name" value="DUF5615"/>
    <property type="match status" value="1"/>
</dbReference>
<sequence>MRFLANMGISPRTVKWLRLQGHDAIRLVEKGWQHLTDEEIVIQAREEERIILTRDFGIDSLIVMSGELSPSIILLRLNDERPEMVNQILAEVLPQLANELELGAIITVSETAIRVRKLPI</sequence>
<reference evidence="2" key="1">
    <citation type="submission" date="2019-10" db="EMBL/GenBank/DDBJ databases">
        <title>Draft genome sequece of Microseira wollei NIES-4236.</title>
        <authorList>
            <person name="Yamaguchi H."/>
            <person name="Suzuki S."/>
            <person name="Kawachi M."/>
        </authorList>
    </citation>
    <scope>NUCLEOTIDE SEQUENCE</scope>
    <source>
        <strain evidence="2">NIES-4236</strain>
    </source>
</reference>
<name>A0AAV3XDF4_9CYAN</name>
<dbReference type="RefSeq" id="WP_226580790.1">
    <property type="nucleotide sequence ID" value="NZ_BLAY01000039.1"/>
</dbReference>
<protein>
    <recommendedName>
        <fullName evidence="1">DUF5615 domain-containing protein</fullName>
    </recommendedName>
</protein>
<gene>
    <name evidence="2" type="ORF">MiSe_28790</name>
</gene>